<feature type="transmembrane region" description="Helical" evidence="1">
    <location>
        <begin position="12"/>
        <end position="32"/>
    </location>
</feature>
<keyword evidence="1" id="KW-0472">Membrane</keyword>
<evidence type="ECO:0000313" key="3">
    <source>
        <dbReference type="Proteomes" id="UP000239504"/>
    </source>
</evidence>
<comment type="caution">
    <text evidence="2">The sequence shown here is derived from an EMBL/GenBank/DDBJ whole genome shotgun (WGS) entry which is preliminary data.</text>
</comment>
<protein>
    <submittedName>
        <fullName evidence="2">Uncharacterized protein</fullName>
    </submittedName>
</protein>
<proteinExistence type="predicted"/>
<organism evidence="2 3">
    <name type="scientific">Hyphococcus luteus</name>
    <dbReference type="NCBI Taxonomy" id="2058213"/>
    <lineage>
        <taxon>Bacteria</taxon>
        <taxon>Pseudomonadati</taxon>
        <taxon>Pseudomonadota</taxon>
        <taxon>Alphaproteobacteria</taxon>
        <taxon>Parvularculales</taxon>
        <taxon>Parvularculaceae</taxon>
        <taxon>Hyphococcus</taxon>
    </lineage>
</organism>
<evidence type="ECO:0000313" key="2">
    <source>
        <dbReference type="EMBL" id="PQA85503.1"/>
    </source>
</evidence>
<gene>
    <name evidence="2" type="ORF">CW354_21420</name>
</gene>
<name>A0A2S7JZ25_9PROT</name>
<dbReference type="Proteomes" id="UP000239504">
    <property type="component" value="Unassembled WGS sequence"/>
</dbReference>
<accession>A0A2S7JZ25</accession>
<sequence length="78" mass="8820">MEFGMSEFELSLTVLGMTVAAWSIGAALTFSLRAERDDRIAFSHLISSFADQIRMLNQREGVYFTVASEKRTEPTQQK</sequence>
<dbReference type="AlphaFoldDB" id="A0A2S7JZ25"/>
<keyword evidence="1" id="KW-0812">Transmembrane</keyword>
<dbReference type="EMBL" id="PJCH01000017">
    <property type="protein sequence ID" value="PQA85503.1"/>
    <property type="molecule type" value="Genomic_DNA"/>
</dbReference>
<evidence type="ECO:0000256" key="1">
    <source>
        <dbReference type="SAM" id="Phobius"/>
    </source>
</evidence>
<keyword evidence="3" id="KW-1185">Reference proteome</keyword>
<keyword evidence="1" id="KW-1133">Transmembrane helix</keyword>
<reference evidence="2 3" key="1">
    <citation type="submission" date="2017-12" db="EMBL/GenBank/DDBJ databases">
        <authorList>
            <person name="Hurst M.R.H."/>
        </authorList>
    </citation>
    <scope>NUCLEOTIDE SEQUENCE [LARGE SCALE GENOMIC DNA]</scope>
    <source>
        <strain evidence="2 3">SY-3-19</strain>
    </source>
</reference>